<dbReference type="InterPro" id="IPR001867">
    <property type="entry name" value="OmpR/PhoB-type_DNA-bd"/>
</dbReference>
<dbReference type="InterPro" id="IPR001789">
    <property type="entry name" value="Sig_transdc_resp-reg_receiver"/>
</dbReference>
<keyword evidence="2" id="KW-0902">Two-component regulatory system</keyword>
<dbReference type="Pfam" id="PF00486">
    <property type="entry name" value="Trans_reg_C"/>
    <property type="match status" value="1"/>
</dbReference>
<feature type="DNA-binding region" description="OmpR/PhoB-type" evidence="7">
    <location>
        <begin position="125"/>
        <end position="223"/>
    </location>
</feature>
<dbReference type="Gene3D" id="3.40.50.2300">
    <property type="match status" value="1"/>
</dbReference>
<evidence type="ECO:0000256" key="6">
    <source>
        <dbReference type="PROSITE-ProRule" id="PRU00169"/>
    </source>
</evidence>
<dbReference type="PANTHER" id="PTHR48111:SF22">
    <property type="entry name" value="REGULATOR OF RPOS"/>
    <property type="match status" value="1"/>
</dbReference>
<evidence type="ECO:0000259" key="9">
    <source>
        <dbReference type="PROSITE" id="PS51755"/>
    </source>
</evidence>
<dbReference type="eggNOG" id="COG0745">
    <property type="taxonomic scope" value="Bacteria"/>
</dbReference>
<dbReference type="GO" id="GO:0000976">
    <property type="term" value="F:transcription cis-regulatory region binding"/>
    <property type="evidence" value="ECO:0007669"/>
    <property type="project" value="TreeGrafter"/>
</dbReference>
<dbReference type="EMBL" id="ASWO01000001">
    <property type="protein sequence ID" value="EOT87580.1"/>
    <property type="molecule type" value="Genomic_DNA"/>
</dbReference>
<keyword evidence="4 7" id="KW-0238">DNA-binding</keyword>
<reference evidence="10 11" key="1">
    <citation type="submission" date="2013-03" db="EMBL/GenBank/DDBJ databases">
        <title>The Genome Sequence of Enterococcus sulfureus ATCC_49903 (PacBio/Illumina hybrid assembly).</title>
        <authorList>
            <consortium name="The Broad Institute Genomics Platform"/>
            <consortium name="The Broad Institute Genome Sequencing Center for Infectious Disease"/>
            <person name="Earl A."/>
            <person name="Russ C."/>
            <person name="Gilmore M."/>
            <person name="Surin D."/>
            <person name="Walker B."/>
            <person name="Young S."/>
            <person name="Zeng Q."/>
            <person name="Gargeya S."/>
            <person name="Fitzgerald M."/>
            <person name="Haas B."/>
            <person name="Abouelleil A."/>
            <person name="Allen A.W."/>
            <person name="Alvarado L."/>
            <person name="Arachchi H.M."/>
            <person name="Berlin A.M."/>
            <person name="Chapman S.B."/>
            <person name="Gainer-Dewar J."/>
            <person name="Goldberg J."/>
            <person name="Griggs A."/>
            <person name="Gujja S."/>
            <person name="Hansen M."/>
            <person name="Howarth C."/>
            <person name="Imamovic A."/>
            <person name="Ireland A."/>
            <person name="Larimer J."/>
            <person name="McCowan C."/>
            <person name="Murphy C."/>
            <person name="Pearson M."/>
            <person name="Poon T.W."/>
            <person name="Priest M."/>
            <person name="Roberts A."/>
            <person name="Saif S."/>
            <person name="Shea T."/>
            <person name="Sisk P."/>
            <person name="Sykes S."/>
            <person name="Wortman J."/>
            <person name="Nusbaum C."/>
            <person name="Birren B."/>
        </authorList>
    </citation>
    <scope>NUCLEOTIDE SEQUENCE [LARGE SCALE GENOMIC DNA]</scope>
    <source>
        <strain evidence="10 11">ATCC 49903</strain>
    </source>
</reference>
<dbReference type="PATRIC" id="fig|1140003.3.peg.637"/>
<evidence type="ECO:0000313" key="11">
    <source>
        <dbReference type="Proteomes" id="UP000015961"/>
    </source>
</evidence>
<gene>
    <name evidence="10" type="ORF">I573_00636</name>
</gene>
<keyword evidence="11" id="KW-1185">Reference proteome</keyword>
<dbReference type="Proteomes" id="UP000015961">
    <property type="component" value="Unassembled WGS sequence"/>
</dbReference>
<protein>
    <submittedName>
        <fullName evidence="10">Two-component system response regulator receiver protein</fullName>
    </submittedName>
</protein>
<keyword evidence="5" id="KW-0804">Transcription</keyword>
<dbReference type="InterPro" id="IPR036388">
    <property type="entry name" value="WH-like_DNA-bd_sf"/>
</dbReference>
<feature type="modified residue" description="4-aspartylphosphate" evidence="6">
    <location>
        <position position="51"/>
    </location>
</feature>
<dbReference type="Gene3D" id="1.10.10.10">
    <property type="entry name" value="Winged helix-like DNA-binding domain superfamily/Winged helix DNA-binding domain"/>
    <property type="match status" value="1"/>
</dbReference>
<dbReference type="PANTHER" id="PTHR48111">
    <property type="entry name" value="REGULATOR OF RPOS"/>
    <property type="match status" value="1"/>
</dbReference>
<dbReference type="GO" id="GO:0032993">
    <property type="term" value="C:protein-DNA complex"/>
    <property type="evidence" value="ECO:0007669"/>
    <property type="project" value="TreeGrafter"/>
</dbReference>
<dbReference type="GO" id="GO:0000156">
    <property type="term" value="F:phosphorelay response regulator activity"/>
    <property type="evidence" value="ECO:0007669"/>
    <property type="project" value="TreeGrafter"/>
</dbReference>
<evidence type="ECO:0000259" key="8">
    <source>
        <dbReference type="PROSITE" id="PS50110"/>
    </source>
</evidence>
<accession>S0L8K1</accession>
<name>S0L8K1_9ENTE</name>
<dbReference type="InterPro" id="IPR016032">
    <property type="entry name" value="Sig_transdc_resp-reg_C-effctor"/>
</dbReference>
<keyword evidence="3" id="KW-0805">Transcription regulation</keyword>
<evidence type="ECO:0000256" key="5">
    <source>
        <dbReference type="ARBA" id="ARBA00023163"/>
    </source>
</evidence>
<dbReference type="PROSITE" id="PS50110">
    <property type="entry name" value="RESPONSE_REGULATORY"/>
    <property type="match status" value="1"/>
</dbReference>
<dbReference type="CDD" id="cd00383">
    <property type="entry name" value="trans_reg_C"/>
    <property type="match status" value="1"/>
</dbReference>
<feature type="domain" description="Response regulatory" evidence="8">
    <location>
        <begin position="3"/>
        <end position="116"/>
    </location>
</feature>
<dbReference type="InterPro" id="IPR039420">
    <property type="entry name" value="WalR-like"/>
</dbReference>
<dbReference type="GO" id="GO:0006355">
    <property type="term" value="P:regulation of DNA-templated transcription"/>
    <property type="evidence" value="ECO:0007669"/>
    <property type="project" value="InterPro"/>
</dbReference>
<comment type="caution">
    <text evidence="10">The sequence shown here is derived from an EMBL/GenBank/DDBJ whole genome shotgun (WGS) entry which is preliminary data.</text>
</comment>
<evidence type="ECO:0000256" key="3">
    <source>
        <dbReference type="ARBA" id="ARBA00023015"/>
    </source>
</evidence>
<dbReference type="SUPFAM" id="SSF46894">
    <property type="entry name" value="C-terminal effector domain of the bipartite response regulators"/>
    <property type="match status" value="1"/>
</dbReference>
<dbReference type="OrthoDB" id="9790442at2"/>
<evidence type="ECO:0000256" key="4">
    <source>
        <dbReference type="ARBA" id="ARBA00023125"/>
    </source>
</evidence>
<dbReference type="InterPro" id="IPR011006">
    <property type="entry name" value="CheY-like_superfamily"/>
</dbReference>
<evidence type="ECO:0000256" key="7">
    <source>
        <dbReference type="PROSITE-ProRule" id="PRU01091"/>
    </source>
</evidence>
<dbReference type="SUPFAM" id="SSF52172">
    <property type="entry name" value="CheY-like"/>
    <property type="match status" value="1"/>
</dbReference>
<dbReference type="Pfam" id="PF00072">
    <property type="entry name" value="Response_reg"/>
    <property type="match status" value="1"/>
</dbReference>
<dbReference type="STRING" id="1140003.OMY_00643"/>
<sequence length="229" mass="26245">MIKLLLVEDDVTLSENIKEIVSSIGEVTQMYTGSEGLFEAEAGIYDLIILDLMLPEMNGYEVLANLRKQQVQTPVLILTAKDGLEDKVEGFQKGADDYLTKPFYREELLMRVKALLKRSLGLFDEQTLSYGKLNCQLTNKEVRFGDQILPIQGKEFELLVYFIQNQKVILTKEQIFDRIWGFDSATTLTVVEVYMSHLRKHLRDTGLDKKFQTLRNVGYLLQEADAHEG</sequence>
<dbReference type="RefSeq" id="WP_016185133.1">
    <property type="nucleotide sequence ID" value="NZ_ASWO01000001.1"/>
</dbReference>
<feature type="domain" description="OmpR/PhoB-type" evidence="9">
    <location>
        <begin position="125"/>
        <end position="223"/>
    </location>
</feature>
<dbReference type="SMART" id="SM00448">
    <property type="entry name" value="REC"/>
    <property type="match status" value="1"/>
</dbReference>
<keyword evidence="1 6" id="KW-0597">Phosphoprotein</keyword>
<dbReference type="GO" id="GO:0005829">
    <property type="term" value="C:cytosol"/>
    <property type="evidence" value="ECO:0007669"/>
    <property type="project" value="TreeGrafter"/>
</dbReference>
<proteinExistence type="predicted"/>
<dbReference type="PROSITE" id="PS51755">
    <property type="entry name" value="OMPR_PHOB"/>
    <property type="match status" value="1"/>
</dbReference>
<dbReference type="AlphaFoldDB" id="S0L8K1"/>
<organism evidence="10 11">
    <name type="scientific">Enterococcus sulfureus ATCC 49903</name>
    <dbReference type="NCBI Taxonomy" id="1140003"/>
    <lineage>
        <taxon>Bacteria</taxon>
        <taxon>Bacillati</taxon>
        <taxon>Bacillota</taxon>
        <taxon>Bacilli</taxon>
        <taxon>Lactobacillales</taxon>
        <taxon>Enterococcaceae</taxon>
        <taxon>Enterococcus</taxon>
    </lineage>
</organism>
<evidence type="ECO:0000256" key="2">
    <source>
        <dbReference type="ARBA" id="ARBA00023012"/>
    </source>
</evidence>
<dbReference type="SMART" id="SM00862">
    <property type="entry name" value="Trans_reg_C"/>
    <property type="match status" value="1"/>
</dbReference>
<evidence type="ECO:0000313" key="10">
    <source>
        <dbReference type="EMBL" id="EOT87580.1"/>
    </source>
</evidence>
<dbReference type="Gene3D" id="6.10.250.690">
    <property type="match status" value="1"/>
</dbReference>
<evidence type="ECO:0000256" key="1">
    <source>
        <dbReference type="ARBA" id="ARBA00022553"/>
    </source>
</evidence>